<accession>A0A976FH27</accession>
<feature type="signal peptide" evidence="1">
    <location>
        <begin position="1"/>
        <end position="21"/>
    </location>
</feature>
<keyword evidence="3" id="KW-1185">Reference proteome</keyword>
<protein>
    <recommendedName>
        <fullName evidence="4">Nudix hydrolase domain-containing protein</fullName>
    </recommendedName>
</protein>
<sequence>MRVSRALTLLALASTVDTALATSFRDDTTTESQLQELLERKITKVLEHGNSTEHEERNPLQGAIQHVTHAIDLPRNNAGASFSIKSLHGTEAVPDPEAIARSSVKKTQALGDHGKDAPVVFKAEKEALILGNLRTIQKSSDEDYYRALKQALRPTNDEFAGIDVSTSSLLAAAVAEKKTHVDNFVKLYLKSIKLKDQGTDEIAKVRNTLQQMSLDGLRQLHNNQVYLHKLQQLGVTIKKGDSGLHIQGLSLQNPGKVDTYKAANTDRHAELFTQEGGRYKVQSIPMFLENGNLKVAMVSPSNPIKPMPLFPRGGMLRNEKDDVAAGVLRELSEEAGLSGKIVHYSDMFQNEKDQIATAVVLLDRSFISSSENARFPYSLSLGDARLLSSLRPDMKAALDDAIPALTSMLEKHGKQPAKDFSFTVNEPPKIVPGPIPGVATTV</sequence>
<organism evidence="2 3">
    <name type="scientific">Bremia lactucae</name>
    <name type="common">Lettuce downy mildew</name>
    <dbReference type="NCBI Taxonomy" id="4779"/>
    <lineage>
        <taxon>Eukaryota</taxon>
        <taxon>Sar</taxon>
        <taxon>Stramenopiles</taxon>
        <taxon>Oomycota</taxon>
        <taxon>Peronosporomycetes</taxon>
        <taxon>Peronosporales</taxon>
        <taxon>Peronosporaceae</taxon>
        <taxon>Bremia</taxon>
    </lineage>
</organism>
<dbReference type="SUPFAM" id="SSF55811">
    <property type="entry name" value="Nudix"/>
    <property type="match status" value="1"/>
</dbReference>
<name>A0A976FH27_BRELC</name>
<dbReference type="InterPro" id="IPR015797">
    <property type="entry name" value="NUDIX_hydrolase-like_dom_sf"/>
</dbReference>
<evidence type="ECO:0000313" key="3">
    <source>
        <dbReference type="Proteomes" id="UP000294530"/>
    </source>
</evidence>
<evidence type="ECO:0000313" key="2">
    <source>
        <dbReference type="EMBL" id="TDH66441.1"/>
    </source>
</evidence>
<gene>
    <name evidence="2" type="ORF">CCR75_008158</name>
</gene>
<dbReference type="Gene3D" id="3.90.79.10">
    <property type="entry name" value="Nucleoside Triphosphate Pyrophosphohydrolase"/>
    <property type="match status" value="1"/>
</dbReference>
<dbReference type="EMBL" id="SHOA02000017">
    <property type="protein sequence ID" value="TDH66441.1"/>
    <property type="molecule type" value="Genomic_DNA"/>
</dbReference>
<proteinExistence type="predicted"/>
<dbReference type="RefSeq" id="XP_067815940.1">
    <property type="nucleotide sequence ID" value="XM_067966212.1"/>
</dbReference>
<keyword evidence="1" id="KW-0732">Signal</keyword>
<dbReference type="KEGG" id="blac:94351883"/>
<dbReference type="GeneID" id="94351883"/>
<dbReference type="AlphaFoldDB" id="A0A976FH27"/>
<dbReference type="OrthoDB" id="2011998at2759"/>
<evidence type="ECO:0000256" key="1">
    <source>
        <dbReference type="SAM" id="SignalP"/>
    </source>
</evidence>
<evidence type="ECO:0008006" key="4">
    <source>
        <dbReference type="Google" id="ProtNLM"/>
    </source>
</evidence>
<feature type="chain" id="PRO_5037974883" description="Nudix hydrolase domain-containing protein" evidence="1">
    <location>
        <begin position="22"/>
        <end position="442"/>
    </location>
</feature>
<dbReference type="Proteomes" id="UP000294530">
    <property type="component" value="Unassembled WGS sequence"/>
</dbReference>
<reference evidence="2 3" key="1">
    <citation type="journal article" date="2021" name="Genome Biol.">
        <title>AFLAP: assembly-free linkage analysis pipeline using k-mers from genome sequencing data.</title>
        <authorList>
            <person name="Fletcher K."/>
            <person name="Zhang L."/>
            <person name="Gil J."/>
            <person name="Han R."/>
            <person name="Cavanaugh K."/>
            <person name="Michelmore R."/>
        </authorList>
    </citation>
    <scope>NUCLEOTIDE SEQUENCE [LARGE SCALE GENOMIC DNA]</scope>
    <source>
        <strain evidence="2 3">SF5</strain>
    </source>
</reference>
<comment type="caution">
    <text evidence="2">The sequence shown here is derived from an EMBL/GenBank/DDBJ whole genome shotgun (WGS) entry which is preliminary data.</text>
</comment>